<evidence type="ECO:0000313" key="2">
    <source>
        <dbReference type="Proteomes" id="UP000632766"/>
    </source>
</evidence>
<evidence type="ECO:0000313" key="1">
    <source>
        <dbReference type="EMBL" id="MBH8565518.1"/>
    </source>
</evidence>
<sequence>MFFTKFTHTGRNPERLLNKTVDGFCVHIAAKIASHTLRLLLRRRFGINVLTFQSLPL</sequence>
<dbReference type="AlphaFoldDB" id="A0A8J7HXL4"/>
<protein>
    <submittedName>
        <fullName evidence="1">Uncharacterized protein</fullName>
    </submittedName>
</protein>
<dbReference type="Proteomes" id="UP000632766">
    <property type="component" value="Unassembled WGS sequence"/>
</dbReference>
<comment type="caution">
    <text evidence="1">The sequence shown here is derived from an EMBL/GenBank/DDBJ whole genome shotgun (WGS) entry which is preliminary data.</text>
</comment>
<reference evidence="1 2" key="1">
    <citation type="journal article" date="2021" name="Int. J. Syst. Evol. Microbiol.">
        <title>Amazonocrinis nigriterrae gen. nov., sp. nov., Atlanticothrix silvestris gen. nov., sp. nov. and Dendronalium phyllosphericum gen. nov., sp. nov., nostocacean cyanobacteria from Brazilian environments.</title>
        <authorList>
            <person name="Alvarenga D.O."/>
            <person name="Andreote A.P.D."/>
            <person name="Branco L.H.Z."/>
            <person name="Delbaje E."/>
            <person name="Cruz R.B."/>
            <person name="Varani A.M."/>
            <person name="Fiore M.F."/>
        </authorList>
    </citation>
    <scope>NUCLEOTIDE SEQUENCE [LARGE SCALE GENOMIC DNA]</scope>
    <source>
        <strain evidence="1 2">CENA67</strain>
    </source>
</reference>
<dbReference type="EMBL" id="JAECZC010000062">
    <property type="protein sequence ID" value="MBH8565518.1"/>
    <property type="molecule type" value="Genomic_DNA"/>
</dbReference>
<proteinExistence type="predicted"/>
<gene>
    <name evidence="1" type="ORF">I8748_25645</name>
</gene>
<keyword evidence="2" id="KW-1185">Reference proteome</keyword>
<organism evidence="1 2">
    <name type="scientific">Amazonocrinis nigriterrae CENA67</name>
    <dbReference type="NCBI Taxonomy" id="2794033"/>
    <lineage>
        <taxon>Bacteria</taxon>
        <taxon>Bacillati</taxon>
        <taxon>Cyanobacteriota</taxon>
        <taxon>Cyanophyceae</taxon>
        <taxon>Nostocales</taxon>
        <taxon>Nostocaceae</taxon>
        <taxon>Amazonocrinis</taxon>
        <taxon>Amazonocrinis nigriterrae</taxon>
    </lineage>
</organism>
<accession>A0A8J7HXL4</accession>
<dbReference type="RefSeq" id="WP_214662746.1">
    <property type="nucleotide sequence ID" value="NZ_JAECZC010000062.1"/>
</dbReference>
<name>A0A8J7HXL4_9NOST</name>